<evidence type="ECO:0000313" key="2">
    <source>
        <dbReference type="Proteomes" id="UP000549617"/>
    </source>
</evidence>
<dbReference type="Proteomes" id="UP000549617">
    <property type="component" value="Unassembled WGS sequence"/>
</dbReference>
<sequence length="78" mass="8424">MEPLIYVMAILGCGDAGTGCAQQRIATPIYRSAAHCRADAGNVLLANTDLDFPMIKVDCRKTRKPASYQMKADTPYSG</sequence>
<gene>
    <name evidence="1" type="ORF">FHS49_000230</name>
</gene>
<reference evidence="1 2" key="1">
    <citation type="submission" date="2020-08" db="EMBL/GenBank/DDBJ databases">
        <title>Genomic Encyclopedia of Type Strains, Phase IV (KMG-IV): sequencing the most valuable type-strain genomes for metagenomic binning, comparative biology and taxonomic classification.</title>
        <authorList>
            <person name="Goeker M."/>
        </authorList>
    </citation>
    <scope>NUCLEOTIDE SEQUENCE [LARGE SCALE GENOMIC DNA]</scope>
    <source>
        <strain evidence="1 2">DSM 25079</strain>
    </source>
</reference>
<keyword evidence="2" id="KW-1185">Reference proteome</keyword>
<name>A0A7W9AEM7_9SPHN</name>
<dbReference type="RefSeq" id="WP_184014484.1">
    <property type="nucleotide sequence ID" value="NZ_JACIJC010000001.1"/>
</dbReference>
<dbReference type="EMBL" id="JACIJC010000001">
    <property type="protein sequence ID" value="MBB5684239.1"/>
    <property type="molecule type" value="Genomic_DNA"/>
</dbReference>
<evidence type="ECO:0000313" key="1">
    <source>
        <dbReference type="EMBL" id="MBB5684239.1"/>
    </source>
</evidence>
<dbReference type="AlphaFoldDB" id="A0A7W9AEM7"/>
<accession>A0A7W9AEM7</accession>
<comment type="caution">
    <text evidence="1">The sequence shown here is derived from an EMBL/GenBank/DDBJ whole genome shotgun (WGS) entry which is preliminary data.</text>
</comment>
<proteinExistence type="predicted"/>
<organism evidence="1 2">
    <name type="scientific">Sphingobium boeckii</name>
    <dbReference type="NCBI Taxonomy" id="1082345"/>
    <lineage>
        <taxon>Bacteria</taxon>
        <taxon>Pseudomonadati</taxon>
        <taxon>Pseudomonadota</taxon>
        <taxon>Alphaproteobacteria</taxon>
        <taxon>Sphingomonadales</taxon>
        <taxon>Sphingomonadaceae</taxon>
        <taxon>Sphingobium</taxon>
    </lineage>
</organism>
<protein>
    <submittedName>
        <fullName evidence="1">Uncharacterized protein</fullName>
    </submittedName>
</protein>